<evidence type="ECO:0000256" key="1">
    <source>
        <dbReference type="SAM" id="MobiDB-lite"/>
    </source>
</evidence>
<comment type="caution">
    <text evidence="2">The sequence shown here is derived from an EMBL/GenBank/DDBJ whole genome shotgun (WGS) entry which is preliminary data.</text>
</comment>
<reference evidence="3" key="1">
    <citation type="submission" date="2020-06" db="EMBL/GenBank/DDBJ databases">
        <title>Draft genomic sequecing of Geomonas sp. Red736.</title>
        <authorList>
            <person name="Itoh H."/>
            <person name="Xu Z.X."/>
            <person name="Ushijima N."/>
            <person name="Masuda Y."/>
            <person name="Shiratori Y."/>
            <person name="Senoo K."/>
        </authorList>
    </citation>
    <scope>NUCLEOTIDE SEQUENCE [LARGE SCALE GENOMIC DNA]</scope>
    <source>
        <strain evidence="3">Red736</strain>
    </source>
</reference>
<gene>
    <name evidence="2" type="ORF">GMPD_15450</name>
</gene>
<sequence>MPEGAAIRPLLQALLVFRLPAGTAGGETVLRGKPVFGGAAQLERMRKRRREHGNGLRPGKRHEGVSFGGLWPMVRAAGPAVEAAQVPMSRQLTVDAAYCKPW</sequence>
<organism evidence="2 3">
    <name type="scientific">Geomonas paludis</name>
    <dbReference type="NCBI Taxonomy" id="2740185"/>
    <lineage>
        <taxon>Bacteria</taxon>
        <taxon>Pseudomonadati</taxon>
        <taxon>Thermodesulfobacteriota</taxon>
        <taxon>Desulfuromonadia</taxon>
        <taxon>Geobacterales</taxon>
        <taxon>Geobacteraceae</taxon>
        <taxon>Geomonas</taxon>
    </lineage>
</organism>
<accession>A0A6V8MTY5</accession>
<dbReference type="AlphaFoldDB" id="A0A6V8MTY5"/>
<name>A0A6V8MTY5_9BACT</name>
<protein>
    <submittedName>
        <fullName evidence="2">Uncharacterized protein</fullName>
    </submittedName>
</protein>
<dbReference type="Proteomes" id="UP000568888">
    <property type="component" value="Unassembled WGS sequence"/>
</dbReference>
<proteinExistence type="predicted"/>
<feature type="region of interest" description="Disordered" evidence="1">
    <location>
        <begin position="40"/>
        <end position="63"/>
    </location>
</feature>
<evidence type="ECO:0000313" key="3">
    <source>
        <dbReference type="Proteomes" id="UP000568888"/>
    </source>
</evidence>
<evidence type="ECO:0000313" key="2">
    <source>
        <dbReference type="EMBL" id="GFO63626.1"/>
    </source>
</evidence>
<dbReference type="EMBL" id="BLXY01000002">
    <property type="protein sequence ID" value="GFO63626.1"/>
    <property type="molecule type" value="Genomic_DNA"/>
</dbReference>